<feature type="domain" description="PRD" evidence="7">
    <location>
        <begin position="434"/>
        <end position="539"/>
    </location>
</feature>
<dbReference type="Gene3D" id="1.10.10.10">
    <property type="entry name" value="Winged helix-like DNA-binding domain superfamily/Winged helix DNA-binding domain"/>
    <property type="match status" value="1"/>
</dbReference>
<evidence type="ECO:0000313" key="8">
    <source>
        <dbReference type="EMBL" id="RBP70195.1"/>
    </source>
</evidence>
<dbReference type="InterPro" id="IPR004701">
    <property type="entry name" value="PTS_EIIA_man-typ"/>
</dbReference>
<evidence type="ECO:0000256" key="3">
    <source>
        <dbReference type="ARBA" id="ARBA00022840"/>
    </source>
</evidence>
<evidence type="ECO:0000259" key="6">
    <source>
        <dbReference type="PROSITE" id="PS51096"/>
    </source>
</evidence>
<evidence type="ECO:0000256" key="4">
    <source>
        <dbReference type="ARBA" id="ARBA00023125"/>
    </source>
</evidence>
<evidence type="ECO:0000259" key="5">
    <source>
        <dbReference type="PROSITE" id="PS50045"/>
    </source>
</evidence>
<dbReference type="GO" id="GO:0005524">
    <property type="term" value="F:ATP binding"/>
    <property type="evidence" value="ECO:0007669"/>
    <property type="project" value="UniProtKB-KW"/>
</dbReference>
<dbReference type="Gene3D" id="1.10.1790.10">
    <property type="entry name" value="PRD domain"/>
    <property type="match status" value="2"/>
</dbReference>
<dbReference type="InterPro" id="IPR036634">
    <property type="entry name" value="PRD_sf"/>
</dbReference>
<dbReference type="AlphaFoldDB" id="A0A366IIA4"/>
<dbReference type="Gene3D" id="3.40.50.300">
    <property type="entry name" value="P-loop containing nucleotide triphosphate hydrolases"/>
    <property type="match status" value="1"/>
</dbReference>
<keyword evidence="3" id="KW-0067">ATP-binding</keyword>
<dbReference type="GO" id="GO:0016740">
    <property type="term" value="F:transferase activity"/>
    <property type="evidence" value="ECO:0007669"/>
    <property type="project" value="UniProtKB-KW"/>
</dbReference>
<dbReference type="InterPro" id="IPR027417">
    <property type="entry name" value="P-loop_NTPase"/>
</dbReference>
<dbReference type="SUPFAM" id="SSF53062">
    <property type="entry name" value="PTS system fructose IIA component-like"/>
    <property type="match status" value="1"/>
</dbReference>
<name>A0A366IIA4_9FIRM</name>
<feature type="domain" description="Sigma-54 factor interaction" evidence="5">
    <location>
        <begin position="79"/>
        <end position="312"/>
    </location>
</feature>
<dbReference type="Gene3D" id="3.40.50.510">
    <property type="entry name" value="Phosphotransferase system, mannose-type IIA component"/>
    <property type="match status" value="1"/>
</dbReference>
<dbReference type="InterPro" id="IPR011608">
    <property type="entry name" value="PRD"/>
</dbReference>
<feature type="domain" description="PRD" evidence="7">
    <location>
        <begin position="789"/>
        <end position="887"/>
    </location>
</feature>
<gene>
    <name evidence="8" type="ORF">DES36_101254</name>
</gene>
<dbReference type="GO" id="GO:0009401">
    <property type="term" value="P:phosphoenolpyruvate-dependent sugar phosphotransferase system"/>
    <property type="evidence" value="ECO:0007669"/>
    <property type="project" value="InterPro"/>
</dbReference>
<dbReference type="SUPFAM" id="SSF63520">
    <property type="entry name" value="PTS-regulatory domain, PRD"/>
    <property type="match status" value="2"/>
</dbReference>
<sequence length="887" mass="100861">MNNKTLIYNKLQELNDPNGVNTQTLANILGMSRSNVSNELNKLYKEGKIKKTSGRPVLFYIENASISPTKTVTTQLDELVKYNTSLKDARDQAKAAILYPPKGLATLILGDTGVGKSMFVSLMHSYAIEMGVIPEDAPFIVFNCADYSNNPQLLVSQLFGVKKGTYTGAESDRVGLIEKADDGILFLDEVHRLPPEGQEALFTYLDTNTFRRMGDSELRSTNALIITATTEDPNSALLQTFTRRIPMMFRIPSLKERTFDERLYLIKNFFKQESIKLSRDIYVSCNTIRALLSYECKGNIGQLKSDIQLICAKAYSEFLTNLRQDVRISSRSLPTHIREGLLKEKEHRMIWNKLTGEEVEYFRFAPNMKTDIPAIEEEDNHIYSFIENKLAQLQAKGISEVNIDQVLAKDIMAHFQKYLILEDEEANKSEIKNLLGEDTMACVDKVVSFISSKLDKDFNSNLYTALALHIDTLIKRIRNKKNIINPQLLNIRASYPKEYKIALEAKNIISEYIKEKISDDEAGYLTIFLLPEYVQTTKKDHVKIIVIVHGSSTATSMVNVVNGLLGEDYAIALDAPLDESPSKVYEKLKKIILEDKHATGYLLLVDMGSLTTFSEMIEEELKTPCKSISLVSTLHVIEATRKALLGTPLDYIYNDVLQVQSYISDRISPDPTVEKRKIAIITTCLTGEGGSIAIKNILNNQLKYDKSLFEIIPINSLDQHEFMKTLSKMQLEREILFIVSSFPINTSIKHFSMHDVISMSVLDELQEIIDVKTTLIRLPMVLKENIQNLDGEKLYEDVHEYIDNVLQKTNTKLGDSNIIGLILHLAFMISRLKDHEVTLNHPNKPEVITSNEKLYKIIKKEFFFLGEKYDISLSDNEICYLIEYFKE</sequence>
<dbReference type="PROSITE" id="PS51372">
    <property type="entry name" value="PRD_2"/>
    <property type="match status" value="2"/>
</dbReference>
<dbReference type="PANTHER" id="PTHR32071:SF38">
    <property type="entry name" value="PSP OPERON TRANSCRIPTIONAL ACTIVATOR"/>
    <property type="match status" value="1"/>
</dbReference>
<dbReference type="Pfam" id="PF03610">
    <property type="entry name" value="EIIA-man"/>
    <property type="match status" value="1"/>
</dbReference>
<reference evidence="8 9" key="1">
    <citation type="submission" date="2018-06" db="EMBL/GenBank/DDBJ databases">
        <title>Genomic Encyclopedia of Type Strains, Phase IV (KMG-IV): sequencing the most valuable type-strain genomes for metagenomic binning, comparative biology and taxonomic classification.</title>
        <authorList>
            <person name="Goeker M."/>
        </authorList>
    </citation>
    <scope>NUCLEOTIDE SEQUENCE [LARGE SCALE GENOMIC DNA]</scope>
    <source>
        <strain evidence="8 9">DSM 22112</strain>
    </source>
</reference>
<dbReference type="InterPro" id="IPR003593">
    <property type="entry name" value="AAA+_ATPase"/>
</dbReference>
<proteinExistence type="predicted"/>
<evidence type="ECO:0000256" key="2">
    <source>
        <dbReference type="ARBA" id="ARBA00022741"/>
    </source>
</evidence>
<dbReference type="EMBL" id="QNRX01000001">
    <property type="protein sequence ID" value="RBP70195.1"/>
    <property type="molecule type" value="Genomic_DNA"/>
</dbReference>
<keyword evidence="2" id="KW-0547">Nucleotide-binding</keyword>
<protein>
    <submittedName>
        <fullName evidence="8">Transcriptional regulatory protein LevR</fullName>
    </submittedName>
</protein>
<evidence type="ECO:0000259" key="7">
    <source>
        <dbReference type="PROSITE" id="PS51372"/>
    </source>
</evidence>
<dbReference type="Proteomes" id="UP000253490">
    <property type="component" value="Unassembled WGS sequence"/>
</dbReference>
<organism evidence="8 9">
    <name type="scientific">Alkalibaculum bacchi</name>
    <dbReference type="NCBI Taxonomy" id="645887"/>
    <lineage>
        <taxon>Bacteria</taxon>
        <taxon>Bacillati</taxon>
        <taxon>Bacillota</taxon>
        <taxon>Clostridia</taxon>
        <taxon>Eubacteriales</taxon>
        <taxon>Eubacteriaceae</taxon>
        <taxon>Alkalibaculum</taxon>
    </lineage>
</organism>
<dbReference type="GO" id="GO:0003677">
    <property type="term" value="F:DNA binding"/>
    <property type="evidence" value="ECO:0007669"/>
    <property type="project" value="UniProtKB-KW"/>
</dbReference>
<dbReference type="GO" id="GO:0006355">
    <property type="term" value="P:regulation of DNA-templated transcription"/>
    <property type="evidence" value="ECO:0007669"/>
    <property type="project" value="InterPro"/>
</dbReference>
<dbReference type="InterPro" id="IPR036390">
    <property type="entry name" value="WH_DNA-bd_sf"/>
</dbReference>
<evidence type="ECO:0000256" key="1">
    <source>
        <dbReference type="ARBA" id="ARBA00022679"/>
    </source>
</evidence>
<dbReference type="SUPFAM" id="SSF52540">
    <property type="entry name" value="P-loop containing nucleoside triphosphate hydrolases"/>
    <property type="match status" value="1"/>
</dbReference>
<comment type="caution">
    <text evidence="8">The sequence shown here is derived from an EMBL/GenBank/DDBJ whole genome shotgun (WGS) entry which is preliminary data.</text>
</comment>
<dbReference type="RefSeq" id="WP_113919402.1">
    <property type="nucleotide sequence ID" value="NZ_QNRX01000001.1"/>
</dbReference>
<feature type="domain" description="PTS EIIA type-4" evidence="6">
    <location>
        <begin position="541"/>
        <end position="680"/>
    </location>
</feature>
<dbReference type="InterPro" id="IPR036662">
    <property type="entry name" value="PTS_EIIA_man-typ_sf"/>
</dbReference>
<dbReference type="SUPFAM" id="SSF46785">
    <property type="entry name" value="Winged helix' DNA-binding domain"/>
    <property type="match status" value="1"/>
</dbReference>
<accession>A0A366IIA4</accession>
<dbReference type="OrthoDB" id="9803970at2"/>
<keyword evidence="4" id="KW-0238">DNA-binding</keyword>
<dbReference type="PROSITE" id="PS51096">
    <property type="entry name" value="PTS_EIIA_TYPE_4"/>
    <property type="match status" value="1"/>
</dbReference>
<keyword evidence="9" id="KW-1185">Reference proteome</keyword>
<dbReference type="GO" id="GO:0016020">
    <property type="term" value="C:membrane"/>
    <property type="evidence" value="ECO:0007669"/>
    <property type="project" value="InterPro"/>
</dbReference>
<dbReference type="PANTHER" id="PTHR32071">
    <property type="entry name" value="TRANSCRIPTIONAL REGULATORY PROTEIN"/>
    <property type="match status" value="1"/>
</dbReference>
<dbReference type="Pfam" id="PF00158">
    <property type="entry name" value="Sigma54_activat"/>
    <property type="match status" value="1"/>
</dbReference>
<dbReference type="Pfam" id="PF00874">
    <property type="entry name" value="PRD"/>
    <property type="match status" value="2"/>
</dbReference>
<dbReference type="SMART" id="SM00382">
    <property type="entry name" value="AAA"/>
    <property type="match status" value="1"/>
</dbReference>
<dbReference type="CDD" id="cd00009">
    <property type="entry name" value="AAA"/>
    <property type="match status" value="1"/>
</dbReference>
<keyword evidence="1" id="KW-0808">Transferase</keyword>
<dbReference type="InterPro" id="IPR002078">
    <property type="entry name" value="Sigma_54_int"/>
</dbReference>
<dbReference type="InterPro" id="IPR036388">
    <property type="entry name" value="WH-like_DNA-bd_sf"/>
</dbReference>
<evidence type="ECO:0000313" key="9">
    <source>
        <dbReference type="Proteomes" id="UP000253490"/>
    </source>
</evidence>
<dbReference type="PROSITE" id="PS50045">
    <property type="entry name" value="SIGMA54_INTERACT_4"/>
    <property type="match status" value="1"/>
</dbReference>